<dbReference type="AlphaFoldDB" id="A0A0N4ULU5"/>
<evidence type="ECO:0000256" key="2">
    <source>
        <dbReference type="ARBA" id="ARBA00022833"/>
    </source>
</evidence>
<evidence type="ECO:0000313" key="6">
    <source>
        <dbReference type="EMBL" id="VDN60502.1"/>
    </source>
</evidence>
<dbReference type="PROSITE" id="PS50081">
    <property type="entry name" value="ZF_DAG_PE_2"/>
    <property type="match status" value="1"/>
</dbReference>
<dbReference type="Gene3D" id="2.60.40.150">
    <property type="entry name" value="C2 domain"/>
    <property type="match status" value="1"/>
</dbReference>
<dbReference type="SMART" id="SM00109">
    <property type="entry name" value="C1"/>
    <property type="match status" value="1"/>
</dbReference>
<feature type="domain" description="Phorbol-ester/DAG-type" evidence="5">
    <location>
        <begin position="719"/>
        <end position="770"/>
    </location>
</feature>
<feature type="domain" description="C2" evidence="4">
    <location>
        <begin position="287"/>
        <end position="407"/>
    </location>
</feature>
<accession>A0A0N4ULU5</accession>
<reference evidence="6 8" key="2">
    <citation type="submission" date="2018-11" db="EMBL/GenBank/DDBJ databases">
        <authorList>
            <consortium name="Pathogen Informatics"/>
        </authorList>
    </citation>
    <scope>NUCLEOTIDE SEQUENCE [LARGE SCALE GENOMIC DNA]</scope>
</reference>
<dbReference type="InterPro" id="IPR002219">
    <property type="entry name" value="PKC_DAG/PE"/>
</dbReference>
<evidence type="ECO:0000259" key="5">
    <source>
        <dbReference type="PROSITE" id="PS50081"/>
    </source>
</evidence>
<protein>
    <submittedName>
        <fullName evidence="9">C2 domain-containing protein</fullName>
    </submittedName>
</protein>
<feature type="region of interest" description="Disordered" evidence="3">
    <location>
        <begin position="631"/>
        <end position="671"/>
    </location>
</feature>
<evidence type="ECO:0000259" key="4">
    <source>
        <dbReference type="PROSITE" id="PS50004"/>
    </source>
</evidence>
<dbReference type="InterPro" id="IPR046349">
    <property type="entry name" value="C1-like_sf"/>
</dbReference>
<reference evidence="9" key="1">
    <citation type="submission" date="2017-02" db="UniProtKB">
        <authorList>
            <consortium name="WormBaseParasite"/>
        </authorList>
    </citation>
    <scope>IDENTIFICATION</scope>
</reference>
<evidence type="ECO:0000256" key="3">
    <source>
        <dbReference type="SAM" id="MobiDB-lite"/>
    </source>
</evidence>
<evidence type="ECO:0000313" key="7">
    <source>
        <dbReference type="Proteomes" id="UP000038040"/>
    </source>
</evidence>
<keyword evidence="2" id="KW-0862">Zinc</keyword>
<dbReference type="EMBL" id="UYYG01001219">
    <property type="protein sequence ID" value="VDN60502.1"/>
    <property type="molecule type" value="Genomic_DNA"/>
</dbReference>
<dbReference type="Proteomes" id="UP000038040">
    <property type="component" value="Unplaced"/>
</dbReference>
<name>A0A0N4ULU5_DRAME</name>
<dbReference type="PROSITE" id="PS00479">
    <property type="entry name" value="ZF_DAG_PE_1"/>
    <property type="match status" value="1"/>
</dbReference>
<dbReference type="WBParaSite" id="DME_0000878701-mRNA-1">
    <property type="protein sequence ID" value="DME_0000878701-mRNA-1"/>
    <property type="gene ID" value="DME_0000878701"/>
</dbReference>
<sequence length="804" mass="91654">MDSFIWLVLSWTIVGTLCYLFINKLDSNRQPGTAERELKSNGTTSSTNLYSSTIPTITRSQTNDWPNIILAWLYKNFQKVPDSLDAWIKSLNEAAKKISSPATCDIFFEGFGDKFNSSNPPKISNIVIEQGPKDHLTLKSTIDISEINLKVLSSKRLDDHLIVSKYDAKITDLHGEIEARIACIANQIYMMGCFKGRPELDIQLSNTERNSSEQVNCGLVEDAIRKCLVTAVTNISLTNPSSLPSSVIPTKFTSTQLIGSDVFSPLSPSTLKPALGQTKDIFIPPTPETIKQIHHTEIKPAIIESNKLRITIIRAHLGKNRDISQPYVVVEMDEPTQKYTSNRGSSKCPCWEESFDFTLSPASEEILFEIYEGEHSVLDNDQRFLGLAIVDFEEILKSSERVHNLRLEGRPYRNDNVSGTLTVEFDFLYDTNLASRGKQIHQNVVENVNEFVRSEINEDKRPAVYDPRDSFGRHDDIKRPELNKSNVTAVKTDLNFNQNASFQVSSLLQSRRENEMSPDRDMPQSNINVRVIESIAHRNQPTMFNEENDMNYMRTNAENNLRSEDVLPQTRNSPLQQISATSEAYTHNSRDRNKKNLTSSVKRDRSFFSELRDRLSGKYIRRAKSSDIGHEFDEAVSLPSSREPSRTRQPDKKKAKSETRSVGAKSKESSRSLYQNSTLVLEMEKNNKKRHYLIPPSVLIDPAASKIFQKGRKLHIYNEHTFVAAKVKDGIDCGICHRKISKSFTKQAYECRDCRLICHKHCHYKIDGYCTHSTLKNINIIKNIDWNEFLRNYQLEEFISMDGV</sequence>
<dbReference type="PANTHER" id="PTHR21119:SF5">
    <property type="entry name" value="C2 DOMAIN-CONTAINING PROTEIN"/>
    <property type="match status" value="1"/>
</dbReference>
<dbReference type="PROSITE" id="PS50004">
    <property type="entry name" value="C2"/>
    <property type="match status" value="1"/>
</dbReference>
<gene>
    <name evidence="6" type="ORF">DME_LOCUS10475</name>
</gene>
<dbReference type="InterPro" id="IPR035892">
    <property type="entry name" value="C2_domain_sf"/>
</dbReference>
<dbReference type="InterPro" id="IPR000008">
    <property type="entry name" value="C2_dom"/>
</dbReference>
<dbReference type="Pfam" id="PF00168">
    <property type="entry name" value="C2"/>
    <property type="match status" value="1"/>
</dbReference>
<dbReference type="Pfam" id="PF00130">
    <property type="entry name" value="C1_1"/>
    <property type="match status" value="1"/>
</dbReference>
<dbReference type="SUPFAM" id="SSF49562">
    <property type="entry name" value="C2 domain (Calcium/lipid-binding domain, CaLB)"/>
    <property type="match status" value="1"/>
</dbReference>
<dbReference type="InterPro" id="IPR039934">
    <property type="entry name" value="C2CD2/C2CD2L"/>
</dbReference>
<organism evidence="7 9">
    <name type="scientific">Dracunculus medinensis</name>
    <name type="common">Guinea worm</name>
    <dbReference type="NCBI Taxonomy" id="318479"/>
    <lineage>
        <taxon>Eukaryota</taxon>
        <taxon>Metazoa</taxon>
        <taxon>Ecdysozoa</taxon>
        <taxon>Nematoda</taxon>
        <taxon>Chromadorea</taxon>
        <taxon>Rhabditida</taxon>
        <taxon>Spirurina</taxon>
        <taxon>Dracunculoidea</taxon>
        <taxon>Dracunculidae</taxon>
        <taxon>Dracunculus</taxon>
    </lineage>
</organism>
<dbReference type="Proteomes" id="UP000274756">
    <property type="component" value="Unassembled WGS sequence"/>
</dbReference>
<proteinExistence type="predicted"/>
<evidence type="ECO:0000256" key="1">
    <source>
        <dbReference type="ARBA" id="ARBA00022723"/>
    </source>
</evidence>
<evidence type="ECO:0000313" key="8">
    <source>
        <dbReference type="Proteomes" id="UP000274756"/>
    </source>
</evidence>
<dbReference type="PANTHER" id="PTHR21119">
    <property type="entry name" value="C2 DOMAIN-CONTAINING PROTEIN"/>
    <property type="match status" value="1"/>
</dbReference>
<feature type="compositionally biased region" description="Polar residues" evidence="3">
    <location>
        <begin position="569"/>
        <end position="587"/>
    </location>
</feature>
<feature type="region of interest" description="Disordered" evidence="3">
    <location>
        <begin position="564"/>
        <end position="598"/>
    </location>
</feature>
<keyword evidence="1" id="KW-0479">Metal-binding</keyword>
<dbReference type="GO" id="GO:0046872">
    <property type="term" value="F:metal ion binding"/>
    <property type="evidence" value="ECO:0007669"/>
    <property type="project" value="UniProtKB-KW"/>
</dbReference>
<dbReference type="OrthoDB" id="9976063at2759"/>
<dbReference type="Gene3D" id="3.30.60.20">
    <property type="match status" value="1"/>
</dbReference>
<dbReference type="CDD" id="cd20831">
    <property type="entry name" value="C1_dGM13116p-like"/>
    <property type="match status" value="1"/>
</dbReference>
<dbReference type="STRING" id="318479.A0A0N4ULU5"/>
<keyword evidence="8" id="KW-1185">Reference proteome</keyword>
<dbReference type="SUPFAM" id="SSF57889">
    <property type="entry name" value="Cysteine-rich domain"/>
    <property type="match status" value="1"/>
</dbReference>
<evidence type="ECO:0000313" key="9">
    <source>
        <dbReference type="WBParaSite" id="DME_0000878701-mRNA-1"/>
    </source>
</evidence>
<feature type="compositionally biased region" description="Basic and acidic residues" evidence="3">
    <location>
        <begin position="643"/>
        <end position="670"/>
    </location>
</feature>
<dbReference type="SMART" id="SM00239">
    <property type="entry name" value="C2"/>
    <property type="match status" value="1"/>
</dbReference>